<organism evidence="2 3">
    <name type="scientific">Pseudomonas lurida</name>
    <dbReference type="NCBI Taxonomy" id="244566"/>
    <lineage>
        <taxon>Bacteria</taxon>
        <taxon>Pseudomonadati</taxon>
        <taxon>Pseudomonadota</taxon>
        <taxon>Gammaproteobacteria</taxon>
        <taxon>Pseudomonadales</taxon>
        <taxon>Pseudomonadaceae</taxon>
        <taxon>Pseudomonas</taxon>
    </lineage>
</organism>
<evidence type="ECO:0000313" key="3">
    <source>
        <dbReference type="Proteomes" id="UP001236748"/>
    </source>
</evidence>
<evidence type="ECO:0008006" key="4">
    <source>
        <dbReference type="Google" id="ProtNLM"/>
    </source>
</evidence>
<dbReference type="RefSeq" id="WP_305390622.1">
    <property type="nucleotide sequence ID" value="NZ_CP117450.1"/>
</dbReference>
<feature type="region of interest" description="Disordered" evidence="1">
    <location>
        <begin position="30"/>
        <end position="67"/>
    </location>
</feature>
<proteinExistence type="predicted"/>
<name>A0ABY9G1M4_9PSED</name>
<evidence type="ECO:0000313" key="2">
    <source>
        <dbReference type="EMBL" id="WLH09464.1"/>
    </source>
</evidence>
<gene>
    <name evidence="2" type="ORF">PSH67_12615</name>
</gene>
<evidence type="ECO:0000256" key="1">
    <source>
        <dbReference type="SAM" id="MobiDB-lite"/>
    </source>
</evidence>
<accession>A0ABY9G1M4</accession>
<dbReference type="EMBL" id="CP117450">
    <property type="protein sequence ID" value="WLH09464.1"/>
    <property type="molecule type" value="Genomic_DNA"/>
</dbReference>
<sequence length="140" mass="15642">MPFVGPRSGPSAGSEFFQVKQHLSVLGLLCSPKQGNPAHHKRVSISEKSPLRKLHNHPAKQINPRGHTPREALGLAQFNGMDHSKNPIFKLELPGAGRGYRPNKKDIDSPALNENLNWFEVKFDKKDGTKPFTAYPVEKR</sequence>
<protein>
    <recommendedName>
        <fullName evidence="4">HNH/ENDO VII superfamily nuclease</fullName>
    </recommendedName>
</protein>
<keyword evidence="3" id="KW-1185">Reference proteome</keyword>
<reference evidence="2 3" key="1">
    <citation type="submission" date="2023-02" db="EMBL/GenBank/DDBJ databases">
        <title>Evolution of Hrp T3SS in non-pathogenic Pseudomonas fluorescens.</title>
        <authorList>
            <person name="Liao K."/>
            <person name="Wei H."/>
            <person name="Gu Y."/>
        </authorList>
    </citation>
    <scope>NUCLEOTIDE SEQUENCE [LARGE SCALE GENOMIC DNA]</scope>
    <source>
        <strain evidence="2 3">FP2043</strain>
    </source>
</reference>
<dbReference type="Proteomes" id="UP001236748">
    <property type="component" value="Chromosome"/>
</dbReference>